<evidence type="ECO:0000259" key="8">
    <source>
        <dbReference type="Pfam" id="PF02776"/>
    </source>
</evidence>
<dbReference type="Pfam" id="PF00205">
    <property type="entry name" value="TPP_enzyme_M"/>
    <property type="match status" value="1"/>
</dbReference>
<dbReference type="PANTHER" id="PTHR18968:SF164">
    <property type="entry name" value="PYRUVATE DECARBOXYLASE"/>
    <property type="match status" value="1"/>
</dbReference>
<dbReference type="Pfam" id="PF02775">
    <property type="entry name" value="TPP_enzyme_C"/>
    <property type="match status" value="1"/>
</dbReference>
<keyword evidence="4" id="KW-0496">Mitochondrion</keyword>
<name>A0ABP1E2L8_9APHY</name>
<feature type="domain" description="Thiamine pyrophosphate enzyme N-terminal TPP-binding" evidence="8">
    <location>
        <begin position="3"/>
        <end position="127"/>
    </location>
</feature>
<dbReference type="SUPFAM" id="SSF52467">
    <property type="entry name" value="DHS-like NAD/FAD-binding domain"/>
    <property type="match status" value="1"/>
</dbReference>
<comment type="similarity">
    <text evidence="2 5">Belongs to the TPP enzyme family.</text>
</comment>
<evidence type="ECO:0000256" key="2">
    <source>
        <dbReference type="ARBA" id="ARBA00007812"/>
    </source>
</evidence>
<organism evidence="9 10">
    <name type="scientific">Somion occarium</name>
    <dbReference type="NCBI Taxonomy" id="3059160"/>
    <lineage>
        <taxon>Eukaryota</taxon>
        <taxon>Fungi</taxon>
        <taxon>Dikarya</taxon>
        <taxon>Basidiomycota</taxon>
        <taxon>Agaricomycotina</taxon>
        <taxon>Agaricomycetes</taxon>
        <taxon>Polyporales</taxon>
        <taxon>Cerrenaceae</taxon>
        <taxon>Somion</taxon>
    </lineage>
</organism>
<dbReference type="InterPro" id="IPR012000">
    <property type="entry name" value="Thiamin_PyroP_enz_cen_dom"/>
</dbReference>
<dbReference type="InterPro" id="IPR029061">
    <property type="entry name" value="THDP-binding"/>
</dbReference>
<dbReference type="InterPro" id="IPR029035">
    <property type="entry name" value="DHS-like_NAD/FAD-binding_dom"/>
</dbReference>
<feature type="domain" description="Thiamine pyrophosphate enzyme TPP-binding" evidence="7">
    <location>
        <begin position="437"/>
        <end position="594"/>
    </location>
</feature>
<dbReference type="Gene3D" id="3.40.50.970">
    <property type="match status" value="2"/>
</dbReference>
<sequence>MTTTAAVFLRTLYQAGITHAFVNWGNDHPALLEELERQRVGNDGNSDIRIVTCPNEMVALSAAQGYAQVAGKPAAVIVHVDVGTQVRTYVAGAVHNVDKGRTPVLIFAGGAPFSGQGELKGSKNEWPMWPQDVPDQAAIVRQYMRYTAQVLSGRIVGKLVMRALQFASSDPQGPTYLWARREVMEEDLGPSASSLTLDVTKWPLVQPGALDPIAVQSISVALVKANFPLIITAHAGRNPLTIPLLSALSHTLGIAVTTSCPSAVCLPYSHPHFLGTSFAGKNYLLEKADVILILDTDVPWIDTNDNAPKQGARVFVVDPDPLKQGMGWSHVDAELICRADAEVALNQLYEAVQAPSMEDTRDFSAIAERAVQLKGMHDEYISRLETLETSLAAGPISSVANILATLRQATIDLTPSQGQKTLWINEAISNYPAVFDHVRPDVPGSMICSGGTSLGYALGAAIGAQLGAEVAENVPELTVAVVGDGTFMFCVPSSAYWIARRYETPFLTIVLNNGGWASPKNSMTGLHPSGHGSKASGARLSVGFGPDMPDYGQIAVAAGRAWARKIEERESMKSIIEEAIKIVLEEKRCAVLDCIVESI</sequence>
<dbReference type="EMBL" id="OZ037950">
    <property type="protein sequence ID" value="CAL1713752.1"/>
    <property type="molecule type" value="Genomic_DNA"/>
</dbReference>
<reference evidence="10" key="1">
    <citation type="submission" date="2024-04" db="EMBL/GenBank/DDBJ databases">
        <authorList>
            <person name="Shaw F."/>
            <person name="Minotto A."/>
        </authorList>
    </citation>
    <scope>NUCLEOTIDE SEQUENCE [LARGE SCALE GENOMIC DNA]</scope>
</reference>
<proteinExistence type="inferred from homology"/>
<dbReference type="CDD" id="cd07035">
    <property type="entry name" value="TPP_PYR_POX_like"/>
    <property type="match status" value="1"/>
</dbReference>
<dbReference type="InterPro" id="IPR012001">
    <property type="entry name" value="Thiamin_PyroP_enz_TPP-bd_dom"/>
</dbReference>
<protein>
    <submittedName>
        <fullName evidence="9">Uncharacterized protein</fullName>
    </submittedName>
</protein>
<dbReference type="Pfam" id="PF02776">
    <property type="entry name" value="TPP_enzyme_N"/>
    <property type="match status" value="1"/>
</dbReference>
<dbReference type="Gene3D" id="3.40.50.1220">
    <property type="entry name" value="TPP-binding domain"/>
    <property type="match status" value="1"/>
</dbReference>
<evidence type="ECO:0000256" key="4">
    <source>
        <dbReference type="ARBA" id="ARBA00023128"/>
    </source>
</evidence>
<evidence type="ECO:0000256" key="3">
    <source>
        <dbReference type="ARBA" id="ARBA00023052"/>
    </source>
</evidence>
<evidence type="ECO:0000313" key="10">
    <source>
        <dbReference type="Proteomes" id="UP001497453"/>
    </source>
</evidence>
<dbReference type="SUPFAM" id="SSF52518">
    <property type="entry name" value="Thiamin diphosphate-binding fold (THDP-binding)"/>
    <property type="match status" value="2"/>
</dbReference>
<evidence type="ECO:0000313" key="9">
    <source>
        <dbReference type="EMBL" id="CAL1713752.1"/>
    </source>
</evidence>
<dbReference type="PANTHER" id="PTHR18968">
    <property type="entry name" value="THIAMINE PYROPHOSPHATE ENZYMES"/>
    <property type="match status" value="1"/>
</dbReference>
<dbReference type="Proteomes" id="UP001497453">
    <property type="component" value="Chromosome 7"/>
</dbReference>
<evidence type="ECO:0000256" key="1">
    <source>
        <dbReference type="ARBA" id="ARBA00004173"/>
    </source>
</evidence>
<dbReference type="InterPro" id="IPR011766">
    <property type="entry name" value="TPP_enzyme_TPP-bd"/>
</dbReference>
<feature type="domain" description="Thiamine pyrophosphate enzyme central" evidence="6">
    <location>
        <begin position="221"/>
        <end position="336"/>
    </location>
</feature>
<keyword evidence="3 5" id="KW-0786">Thiamine pyrophosphate</keyword>
<dbReference type="InterPro" id="IPR045229">
    <property type="entry name" value="TPP_enz"/>
</dbReference>
<evidence type="ECO:0000259" key="7">
    <source>
        <dbReference type="Pfam" id="PF02775"/>
    </source>
</evidence>
<evidence type="ECO:0000259" key="6">
    <source>
        <dbReference type="Pfam" id="PF00205"/>
    </source>
</evidence>
<keyword evidence="10" id="KW-1185">Reference proteome</keyword>
<evidence type="ECO:0000256" key="5">
    <source>
        <dbReference type="RuleBase" id="RU362132"/>
    </source>
</evidence>
<accession>A0ABP1E2L8</accession>
<comment type="subcellular location">
    <subcellularLocation>
        <location evidence="1">Mitochondrion</location>
    </subcellularLocation>
</comment>
<gene>
    <name evidence="9" type="ORF">GFSPODELE1_LOCUS9458</name>
</gene>